<evidence type="ECO:0000256" key="3">
    <source>
        <dbReference type="ARBA" id="ARBA00023163"/>
    </source>
</evidence>
<dbReference type="AlphaFoldDB" id="H8IWM5"/>
<name>H8IWM5_MYCIA</name>
<dbReference type="InterPro" id="IPR036388">
    <property type="entry name" value="WH-like_DNA-bd_sf"/>
</dbReference>
<evidence type="ECO:0000313" key="6">
    <source>
        <dbReference type="Proteomes" id="UP000008004"/>
    </source>
</evidence>
<dbReference type="InterPro" id="IPR011991">
    <property type="entry name" value="ArsR-like_HTH"/>
</dbReference>
<dbReference type="GO" id="GO:0003700">
    <property type="term" value="F:DNA-binding transcription factor activity"/>
    <property type="evidence" value="ECO:0007669"/>
    <property type="project" value="InterPro"/>
</dbReference>
<dbReference type="InterPro" id="IPR051011">
    <property type="entry name" value="Metal_resp_trans_reg"/>
</dbReference>
<accession>H8IWM5</accession>
<evidence type="ECO:0000313" key="5">
    <source>
        <dbReference type="EMBL" id="AFC43551.1"/>
    </source>
</evidence>
<dbReference type="SUPFAM" id="SSF46785">
    <property type="entry name" value="Winged helix' DNA-binding domain"/>
    <property type="match status" value="1"/>
</dbReference>
<dbReference type="NCBIfam" id="NF033788">
    <property type="entry name" value="HTH_metalloreg"/>
    <property type="match status" value="1"/>
</dbReference>
<evidence type="ECO:0000256" key="2">
    <source>
        <dbReference type="ARBA" id="ARBA00023125"/>
    </source>
</evidence>
<gene>
    <name evidence="5" type="ordered locus">OCU_23320</name>
</gene>
<keyword evidence="1" id="KW-0805">Transcription regulation</keyword>
<dbReference type="InterPro" id="IPR001845">
    <property type="entry name" value="HTH_ArsR_DNA-bd_dom"/>
</dbReference>
<organism evidence="5 6">
    <name type="scientific">Mycobacterium intracellulare (strain ATCC 13950 / DSM 43223 / JCM 6384 / NCTC 13025 / 3600)</name>
    <dbReference type="NCBI Taxonomy" id="487521"/>
    <lineage>
        <taxon>Bacteria</taxon>
        <taxon>Bacillati</taxon>
        <taxon>Actinomycetota</taxon>
        <taxon>Actinomycetes</taxon>
        <taxon>Mycobacteriales</taxon>
        <taxon>Mycobacteriaceae</taxon>
        <taxon>Mycobacterium</taxon>
        <taxon>Mycobacterium avium complex (MAC)</taxon>
    </lineage>
</organism>
<keyword evidence="3" id="KW-0804">Transcription</keyword>
<dbReference type="SMART" id="SM00418">
    <property type="entry name" value="HTH_ARSR"/>
    <property type="match status" value="1"/>
</dbReference>
<dbReference type="GO" id="GO:0003677">
    <property type="term" value="F:DNA binding"/>
    <property type="evidence" value="ECO:0007669"/>
    <property type="project" value="UniProtKB-KW"/>
</dbReference>
<dbReference type="PROSITE" id="PS50987">
    <property type="entry name" value="HTH_ARSR_2"/>
    <property type="match status" value="1"/>
</dbReference>
<feature type="domain" description="HTH arsR-type" evidence="4">
    <location>
        <begin position="14"/>
        <end position="108"/>
    </location>
</feature>
<dbReference type="Proteomes" id="UP000008004">
    <property type="component" value="Chromosome"/>
</dbReference>
<dbReference type="PATRIC" id="fig|487521.10.peg.2343"/>
<dbReference type="InterPro" id="IPR036390">
    <property type="entry name" value="WH_DNA-bd_sf"/>
</dbReference>
<protein>
    <submittedName>
        <fullName evidence="5">Transcriptional regulatory protein</fullName>
    </submittedName>
</protein>
<sequence length="157" mass="16194">MSMKSLDAVPPAASPRKDLADAVALFHGLSDRTRLAIVRHLAHGEARVVDLTRMLGLPQSTVSSHLACLRDCGLIVGRPEGRQVFYALAVPELLDLFAAAEAVLAVTGNAVALCPTYGTKANARPDGAGTGVSLDEPIEVGIATPTDDGPVTAGSRA</sequence>
<dbReference type="PANTHER" id="PTHR43132:SF2">
    <property type="entry name" value="ARSENICAL RESISTANCE OPERON REPRESSOR ARSR-RELATED"/>
    <property type="match status" value="1"/>
</dbReference>
<evidence type="ECO:0000256" key="1">
    <source>
        <dbReference type="ARBA" id="ARBA00023015"/>
    </source>
</evidence>
<reference evidence="5 6" key="1">
    <citation type="journal article" date="2012" name="J. Bacteriol.">
        <title>Complete genome sequence of Mycobacterium intracellulare strain ATCC 13950T.</title>
        <authorList>
            <person name="Kim B.J."/>
            <person name="Choi B.S."/>
            <person name="Lim J.S."/>
            <person name="Choi I.Y."/>
            <person name="Lee J.H."/>
            <person name="Chun J."/>
            <person name="Kook Y.H."/>
            <person name="Kim B.J."/>
        </authorList>
    </citation>
    <scope>NUCLEOTIDE SEQUENCE [LARGE SCALE GENOMIC DNA]</scope>
    <source>
        <strain evidence="6">ATCC 13950 / DSM 43223 / JCM 6384 / NCTC 13025 / 3600</strain>
    </source>
</reference>
<dbReference type="EMBL" id="CP003322">
    <property type="protein sequence ID" value="AFC43551.1"/>
    <property type="molecule type" value="Genomic_DNA"/>
</dbReference>
<dbReference type="Pfam" id="PF01022">
    <property type="entry name" value="HTH_5"/>
    <property type="match status" value="1"/>
</dbReference>
<dbReference type="PRINTS" id="PR00778">
    <property type="entry name" value="HTHARSR"/>
</dbReference>
<proteinExistence type="predicted"/>
<dbReference type="eggNOG" id="COG0640">
    <property type="taxonomic scope" value="Bacteria"/>
</dbReference>
<keyword evidence="2" id="KW-0238">DNA-binding</keyword>
<dbReference type="HOGENOM" id="CLU_097806_5_1_11"/>
<dbReference type="Gene3D" id="1.10.10.10">
    <property type="entry name" value="Winged helix-like DNA-binding domain superfamily/Winged helix DNA-binding domain"/>
    <property type="match status" value="1"/>
</dbReference>
<dbReference type="KEGG" id="mia:OCU_23320"/>
<dbReference type="RefSeq" id="WP_014379994.1">
    <property type="nucleotide sequence ID" value="NC_016946.1"/>
</dbReference>
<dbReference type="CDD" id="cd00090">
    <property type="entry name" value="HTH_ARSR"/>
    <property type="match status" value="1"/>
</dbReference>
<dbReference type="PANTHER" id="PTHR43132">
    <property type="entry name" value="ARSENICAL RESISTANCE OPERON REPRESSOR ARSR-RELATED"/>
    <property type="match status" value="1"/>
</dbReference>
<evidence type="ECO:0000259" key="4">
    <source>
        <dbReference type="PROSITE" id="PS50987"/>
    </source>
</evidence>